<gene>
    <name evidence="2" type="ORF">DEO72_LG9g2271</name>
</gene>
<dbReference type="InterPro" id="IPR019083">
    <property type="entry name" value="SAM_Ribosomal_mS41"/>
</dbReference>
<dbReference type="PANTHER" id="PTHR34955">
    <property type="entry name" value="IGR MOTIF PROTEIN"/>
    <property type="match status" value="1"/>
</dbReference>
<protein>
    <recommendedName>
        <fullName evidence="1">Small ribosomal subunit protein mS41 SAM domain-containing protein</fullName>
    </recommendedName>
</protein>
<feature type="domain" description="Small ribosomal subunit protein mS41 SAM" evidence="1">
    <location>
        <begin position="94"/>
        <end position="154"/>
    </location>
</feature>
<evidence type="ECO:0000313" key="2">
    <source>
        <dbReference type="EMBL" id="QCE07254.1"/>
    </source>
</evidence>
<accession>A0A4D6N307</accession>
<name>A0A4D6N307_VIGUN</name>
<dbReference type="SMART" id="SM01238">
    <property type="entry name" value="IGR"/>
    <property type="match status" value="1"/>
</dbReference>
<keyword evidence="3" id="KW-1185">Reference proteome</keyword>
<dbReference type="Proteomes" id="UP000501690">
    <property type="component" value="Linkage Group LG9"/>
</dbReference>
<dbReference type="EMBL" id="CP039353">
    <property type="protein sequence ID" value="QCE07254.1"/>
    <property type="molecule type" value="Genomic_DNA"/>
</dbReference>
<organism evidence="2 3">
    <name type="scientific">Vigna unguiculata</name>
    <name type="common">Cowpea</name>
    <dbReference type="NCBI Taxonomy" id="3917"/>
    <lineage>
        <taxon>Eukaryota</taxon>
        <taxon>Viridiplantae</taxon>
        <taxon>Streptophyta</taxon>
        <taxon>Embryophyta</taxon>
        <taxon>Tracheophyta</taxon>
        <taxon>Spermatophyta</taxon>
        <taxon>Magnoliopsida</taxon>
        <taxon>eudicotyledons</taxon>
        <taxon>Gunneridae</taxon>
        <taxon>Pentapetalae</taxon>
        <taxon>rosids</taxon>
        <taxon>fabids</taxon>
        <taxon>Fabales</taxon>
        <taxon>Fabaceae</taxon>
        <taxon>Papilionoideae</taxon>
        <taxon>50 kb inversion clade</taxon>
        <taxon>NPAAA clade</taxon>
        <taxon>indigoferoid/millettioid clade</taxon>
        <taxon>Phaseoleae</taxon>
        <taxon>Vigna</taxon>
    </lineage>
</organism>
<evidence type="ECO:0000259" key="1">
    <source>
        <dbReference type="SMART" id="SM01238"/>
    </source>
</evidence>
<proteinExistence type="predicted"/>
<dbReference type="PANTHER" id="PTHR34955:SF2">
    <property type="entry name" value="IGR MOTIF PROTEIN"/>
    <property type="match status" value="1"/>
</dbReference>
<dbReference type="AlphaFoldDB" id="A0A4D6N307"/>
<dbReference type="Pfam" id="PF09597">
    <property type="entry name" value="SAM_Ribosomal_mS41"/>
    <property type="match status" value="1"/>
</dbReference>
<evidence type="ECO:0000313" key="3">
    <source>
        <dbReference type="Proteomes" id="UP000501690"/>
    </source>
</evidence>
<sequence>MFGPVRQDEVNFDVLASTTSYPVNTVQNSKVETLYEPEVSGETLGREMGMAWLQLQRIITKGGVNLISTLPHSSPCSSSRFFSKSSPYMVKVGIPEFLNGIGKGVESHVPKLESEIGDFQKLLVTRTLKLKKLGIPCKHRKNRITTTVGAYAKKGQSCAHYVKW</sequence>
<reference evidence="2 3" key="1">
    <citation type="submission" date="2019-04" db="EMBL/GenBank/DDBJ databases">
        <title>An improved genome assembly and genetic linkage map for asparagus bean, Vigna unguiculata ssp. sesquipedialis.</title>
        <authorList>
            <person name="Xia Q."/>
            <person name="Zhang R."/>
            <person name="Dong Y."/>
        </authorList>
    </citation>
    <scope>NUCLEOTIDE SEQUENCE [LARGE SCALE GENOMIC DNA]</scope>
    <source>
        <tissue evidence="2">Leaf</tissue>
    </source>
</reference>